<dbReference type="GO" id="GO:0003677">
    <property type="term" value="F:DNA binding"/>
    <property type="evidence" value="ECO:0007669"/>
    <property type="project" value="InterPro"/>
</dbReference>
<dbReference type="PIRSF" id="PIRSF037246">
    <property type="entry name" value="UCP037246"/>
    <property type="match status" value="1"/>
</dbReference>
<dbReference type="InterPro" id="IPR017154">
    <property type="entry name" value="PC4-like"/>
</dbReference>
<dbReference type="EMBL" id="AP026801">
    <property type="protein sequence ID" value="BDR56081.1"/>
    <property type="molecule type" value="Genomic_DNA"/>
</dbReference>
<proteinExistence type="predicted"/>
<dbReference type="GO" id="GO:0006355">
    <property type="term" value="P:regulation of DNA-templated transcription"/>
    <property type="evidence" value="ECO:0007669"/>
    <property type="project" value="InterPro"/>
</dbReference>
<dbReference type="Pfam" id="PF02229">
    <property type="entry name" value="PC4"/>
    <property type="match status" value="1"/>
</dbReference>
<dbReference type="InterPro" id="IPR003173">
    <property type="entry name" value="PC4_C"/>
</dbReference>
<name>A0AAU9D0Q8_9LACO</name>
<dbReference type="KEGG" id="xak:KIMC2_06430"/>
<sequence>MAEIKFQIIKNLKVLSKNEKNGWTKEINLISWNDAEPKFDIRSWDPEHHKMGRGVTLSKEELQELLSIDPMEFEE</sequence>
<keyword evidence="3" id="KW-1185">Reference proteome</keyword>
<evidence type="ECO:0000313" key="2">
    <source>
        <dbReference type="EMBL" id="BDR56081.1"/>
    </source>
</evidence>
<evidence type="ECO:0000259" key="1">
    <source>
        <dbReference type="Pfam" id="PF02229"/>
    </source>
</evidence>
<gene>
    <name evidence="2" type="primary">ydbC</name>
    <name evidence="2" type="ORF">KIMC2_06430</name>
</gene>
<accession>A0AAU9D0Q8</accession>
<protein>
    <recommendedName>
        <fullName evidence="1">Transcriptional coactivator p15 (PC4) C-terminal domain-containing protein</fullName>
    </recommendedName>
</protein>
<evidence type="ECO:0000313" key="3">
    <source>
        <dbReference type="Proteomes" id="UP001321804"/>
    </source>
</evidence>
<dbReference type="AlphaFoldDB" id="A0AAU9D0Q8"/>
<feature type="domain" description="Transcriptional coactivator p15 (PC4) C-terminal" evidence="1">
    <location>
        <begin position="21"/>
        <end position="68"/>
    </location>
</feature>
<reference evidence="2 3" key="1">
    <citation type="journal article" date="2023" name="Microbiol. Spectr.">
        <title>Symbiosis of Carpenter Bees with Uncharacterized Lactic Acid Bacteria Showing NAD Auxotrophy.</title>
        <authorList>
            <person name="Kawasaki S."/>
            <person name="Ozawa K."/>
            <person name="Mori T."/>
            <person name="Yamamoto A."/>
            <person name="Ito M."/>
            <person name="Ohkuma M."/>
            <person name="Sakamoto M."/>
            <person name="Matsutani M."/>
        </authorList>
    </citation>
    <scope>NUCLEOTIDE SEQUENCE [LARGE SCALE GENOMIC DNA]</scope>
    <source>
        <strain evidence="2 3">KimC2</strain>
    </source>
</reference>
<dbReference type="Proteomes" id="UP001321804">
    <property type="component" value="Chromosome"/>
</dbReference>
<dbReference type="Gene3D" id="2.30.31.70">
    <property type="match status" value="1"/>
</dbReference>
<organism evidence="2 3">
    <name type="scientific">Xylocopilactobacillus apis</name>
    <dbReference type="NCBI Taxonomy" id="2932183"/>
    <lineage>
        <taxon>Bacteria</taxon>
        <taxon>Bacillati</taxon>
        <taxon>Bacillota</taxon>
        <taxon>Bacilli</taxon>
        <taxon>Lactobacillales</taxon>
        <taxon>Lactobacillaceae</taxon>
        <taxon>Xylocopilactobacillus</taxon>
    </lineage>
</organism>
<dbReference type="RefSeq" id="WP_317697937.1">
    <property type="nucleotide sequence ID" value="NZ_AP026801.1"/>
</dbReference>